<dbReference type="GeneID" id="29002312"/>
<proteinExistence type="predicted"/>
<keyword evidence="1" id="KW-0472">Membrane</keyword>
<keyword evidence="3" id="KW-1185">Reference proteome</keyword>
<reference evidence="3" key="1">
    <citation type="submission" date="2015-06" db="EMBL/GenBank/DDBJ databases">
        <title>Expansion of signal transduction pathways in fungi by whole-genome duplication.</title>
        <authorList>
            <consortium name="DOE Joint Genome Institute"/>
            <person name="Corrochano L.M."/>
            <person name="Kuo A."/>
            <person name="Marcet-Houben M."/>
            <person name="Polaino S."/>
            <person name="Salamov A."/>
            <person name="Villalobos J.M."/>
            <person name="Alvarez M.I."/>
            <person name="Avalos J."/>
            <person name="Benito E.P."/>
            <person name="Benoit I."/>
            <person name="Burger G."/>
            <person name="Camino L.P."/>
            <person name="Canovas D."/>
            <person name="Cerda-Olmedo E."/>
            <person name="Cheng J.-F."/>
            <person name="Dominguez A."/>
            <person name="Elias M."/>
            <person name="Eslava A.P."/>
            <person name="Glaser F."/>
            <person name="Grimwood J."/>
            <person name="Gutierrez G."/>
            <person name="Heitman J."/>
            <person name="Henrissat B."/>
            <person name="Iturriaga E.A."/>
            <person name="Lang B.F."/>
            <person name="Lavin J.L."/>
            <person name="Lee S."/>
            <person name="Li W."/>
            <person name="Lindquist E."/>
            <person name="Lopez-Garcia S."/>
            <person name="Luque E.M."/>
            <person name="Marcos A.T."/>
            <person name="Martin J."/>
            <person name="McCluskey K."/>
            <person name="Medina H.R."/>
            <person name="Miralles-Duran A."/>
            <person name="Miyazaki A."/>
            <person name="Munoz-Torres E."/>
            <person name="Oguiza J.A."/>
            <person name="Ohm R."/>
            <person name="Olmedo M."/>
            <person name="Orejas M."/>
            <person name="Ortiz-Castellanos L."/>
            <person name="Pisabarro A.G."/>
            <person name="Rodriguez-Romero J."/>
            <person name="Ruiz-Herrera J."/>
            <person name="Ruiz-Vazquez R."/>
            <person name="Sanz C."/>
            <person name="Schackwitz W."/>
            <person name="Schmutz J."/>
            <person name="Shahriari M."/>
            <person name="Shelest E."/>
            <person name="Silva-Franco F."/>
            <person name="Soanes D."/>
            <person name="Syed K."/>
            <person name="Tagua V.G."/>
            <person name="Talbot N.J."/>
            <person name="Thon M."/>
            <person name="De vries R.P."/>
            <person name="Wiebenga A."/>
            <person name="Yadav J.S."/>
            <person name="Braun E.L."/>
            <person name="Baker S."/>
            <person name="Garre V."/>
            <person name="Horwitz B."/>
            <person name="Torres-Martinez S."/>
            <person name="Idnurm A."/>
            <person name="Herrera-Estrella A."/>
            <person name="Gabaldon T."/>
            <person name="Grigoriev I.V."/>
        </authorList>
    </citation>
    <scope>NUCLEOTIDE SEQUENCE [LARGE SCALE GENOMIC DNA]</scope>
    <source>
        <strain evidence="3">NRRL 1555(-)</strain>
    </source>
</reference>
<accession>A0A167MIB1</accession>
<keyword evidence="1" id="KW-0812">Transmembrane</keyword>
<protein>
    <submittedName>
        <fullName evidence="2">Uncharacterized protein</fullName>
    </submittedName>
</protein>
<dbReference type="RefSeq" id="XP_018290956.1">
    <property type="nucleotide sequence ID" value="XM_018441406.1"/>
</dbReference>
<evidence type="ECO:0000313" key="2">
    <source>
        <dbReference type="EMBL" id="OAD72916.1"/>
    </source>
</evidence>
<feature type="transmembrane region" description="Helical" evidence="1">
    <location>
        <begin position="113"/>
        <end position="134"/>
    </location>
</feature>
<dbReference type="InParanoid" id="A0A167MIB1"/>
<dbReference type="EMBL" id="KV440982">
    <property type="protein sequence ID" value="OAD72916.1"/>
    <property type="molecule type" value="Genomic_DNA"/>
</dbReference>
<dbReference type="VEuPathDB" id="FungiDB:PHYBLDRAFT_65156"/>
<dbReference type="Proteomes" id="UP000077315">
    <property type="component" value="Unassembled WGS sequence"/>
</dbReference>
<evidence type="ECO:0000313" key="3">
    <source>
        <dbReference type="Proteomes" id="UP000077315"/>
    </source>
</evidence>
<evidence type="ECO:0000256" key="1">
    <source>
        <dbReference type="SAM" id="Phobius"/>
    </source>
</evidence>
<organism evidence="2 3">
    <name type="scientific">Phycomyces blakesleeanus (strain ATCC 8743b / DSM 1359 / FGSC 10004 / NBRC 33097 / NRRL 1555)</name>
    <dbReference type="NCBI Taxonomy" id="763407"/>
    <lineage>
        <taxon>Eukaryota</taxon>
        <taxon>Fungi</taxon>
        <taxon>Fungi incertae sedis</taxon>
        <taxon>Mucoromycota</taxon>
        <taxon>Mucoromycotina</taxon>
        <taxon>Mucoromycetes</taxon>
        <taxon>Mucorales</taxon>
        <taxon>Phycomycetaceae</taxon>
        <taxon>Phycomyces</taxon>
    </lineage>
</organism>
<dbReference type="AlphaFoldDB" id="A0A167MIB1"/>
<sequence>MFTRSGRSLSMRSLHIDFMRQTVASMLFCKSYLYCGTKKWIVVGFWLQIDWLYCNIEYIDYIEYIGYIGYTLVVLANYNYNRTDQNQAMITMGINTGIKGGILDPFLDQKGSMIMIMIMSMSMSVSVGVGVVIITGH</sequence>
<name>A0A167MIB1_PHYB8</name>
<gene>
    <name evidence="2" type="ORF">PHYBLDRAFT_65156</name>
</gene>
<keyword evidence="1" id="KW-1133">Transmembrane helix</keyword>